<gene>
    <name evidence="2" type="ORF">GCM10018785_42880</name>
</gene>
<evidence type="ECO:0000313" key="3">
    <source>
        <dbReference type="Proteomes" id="UP000608024"/>
    </source>
</evidence>
<dbReference type="Gene3D" id="2.160.20.120">
    <property type="match status" value="1"/>
</dbReference>
<dbReference type="RefSeq" id="WP_190137625.1">
    <property type="nucleotide sequence ID" value="NZ_BNBT01000067.1"/>
</dbReference>
<dbReference type="EMBL" id="BNBT01000067">
    <property type="protein sequence ID" value="GHE69752.1"/>
    <property type="molecule type" value="Genomic_DNA"/>
</dbReference>
<dbReference type="AlphaFoldDB" id="A0A918ZVG1"/>
<reference evidence="2" key="2">
    <citation type="submission" date="2020-09" db="EMBL/GenBank/DDBJ databases">
        <authorList>
            <person name="Sun Q."/>
            <person name="Ohkuma M."/>
        </authorList>
    </citation>
    <scope>NUCLEOTIDE SEQUENCE</scope>
    <source>
        <strain evidence="2">JCM 4784</strain>
    </source>
</reference>
<dbReference type="InterPro" id="IPR025164">
    <property type="entry name" value="Toastrack_DUF4097"/>
</dbReference>
<dbReference type="Pfam" id="PF13349">
    <property type="entry name" value="DUF4097"/>
    <property type="match status" value="1"/>
</dbReference>
<dbReference type="CDD" id="cd00298">
    <property type="entry name" value="ACD_sHsps_p23-like"/>
    <property type="match status" value="1"/>
</dbReference>
<feature type="domain" description="DUF4097" evidence="1">
    <location>
        <begin position="33"/>
        <end position="250"/>
    </location>
</feature>
<dbReference type="Proteomes" id="UP000608024">
    <property type="component" value="Unassembled WGS sequence"/>
</dbReference>
<sequence length="260" mass="26909">MPAFDTPESVSALVEFEVGTARFVASKRLDTVVTVEPSDPGAQADVKVAEQVQVTCADGRLVVRGPKQRSMFGKNGSVSITVELPAGADVQGVTAAGSFQAEGRLGTCRLETSAGDILLAETDAAVLKSGYGTIRLERADGDVEVETAGPVDLGEINGTLRANSQEGDIRVAVAHAGVEAKAGKGAVRLADVACGRVSVESSAGDLEVAVRESSAVRLEVNTQYGTVHNALDQVGDPVAHTETVEVRAHTGYGDIVIRRA</sequence>
<organism evidence="2 3">
    <name type="scientific">Streptomyces longispororuber</name>
    <dbReference type="NCBI Taxonomy" id="68230"/>
    <lineage>
        <taxon>Bacteria</taxon>
        <taxon>Bacillati</taxon>
        <taxon>Actinomycetota</taxon>
        <taxon>Actinomycetes</taxon>
        <taxon>Kitasatosporales</taxon>
        <taxon>Streptomycetaceae</taxon>
        <taxon>Streptomyces</taxon>
    </lineage>
</organism>
<proteinExistence type="predicted"/>
<reference evidence="2" key="1">
    <citation type="journal article" date="2014" name="Int. J. Syst. Evol. Microbiol.">
        <title>Complete genome sequence of Corynebacterium casei LMG S-19264T (=DSM 44701T), isolated from a smear-ripened cheese.</title>
        <authorList>
            <consortium name="US DOE Joint Genome Institute (JGI-PGF)"/>
            <person name="Walter F."/>
            <person name="Albersmeier A."/>
            <person name="Kalinowski J."/>
            <person name="Ruckert C."/>
        </authorList>
    </citation>
    <scope>NUCLEOTIDE SEQUENCE</scope>
    <source>
        <strain evidence="2">JCM 4784</strain>
    </source>
</reference>
<comment type="caution">
    <text evidence="2">The sequence shown here is derived from an EMBL/GenBank/DDBJ whole genome shotgun (WGS) entry which is preliminary data.</text>
</comment>
<name>A0A918ZVG1_9ACTN</name>
<protein>
    <recommendedName>
        <fullName evidence="1">DUF4097 domain-containing protein</fullName>
    </recommendedName>
</protein>
<keyword evidence="3" id="KW-1185">Reference proteome</keyword>
<evidence type="ECO:0000313" key="2">
    <source>
        <dbReference type="EMBL" id="GHE69752.1"/>
    </source>
</evidence>
<accession>A0A918ZVG1</accession>
<evidence type="ECO:0000259" key="1">
    <source>
        <dbReference type="Pfam" id="PF13349"/>
    </source>
</evidence>